<gene>
    <name evidence="2" type="ORF">BECKTC1821D_GA0114238_10896</name>
    <name evidence="1" type="ORF">BECKTC1821E_GA0114239_103717</name>
</gene>
<dbReference type="EMBL" id="CAADFS010000089">
    <property type="protein sequence ID" value="VFK50071.1"/>
    <property type="molecule type" value="Genomic_DNA"/>
</dbReference>
<name>A0A450Z8D4_9GAMM</name>
<dbReference type="EMBL" id="CAADFT010000037">
    <property type="protein sequence ID" value="VFK44604.1"/>
    <property type="molecule type" value="Genomic_DNA"/>
</dbReference>
<protein>
    <submittedName>
        <fullName evidence="2">Uncharacterized protein</fullName>
    </submittedName>
</protein>
<accession>A0A450Z8D4</accession>
<reference evidence="2" key="1">
    <citation type="submission" date="2019-02" db="EMBL/GenBank/DDBJ databases">
        <authorList>
            <person name="Gruber-Vodicka R. H."/>
            <person name="Seah K. B. B."/>
        </authorList>
    </citation>
    <scope>NUCLEOTIDE SEQUENCE</scope>
    <source>
        <strain evidence="2">BECK_BZ123</strain>
        <strain evidence="1">BECK_BZ125</strain>
    </source>
</reference>
<dbReference type="AlphaFoldDB" id="A0A450Z8D4"/>
<sequence length="55" mass="6153">MIAENPHHEFLETEPTRSAIRHNPELRGWVLQTGEPGPLRTVSMPIGVSTGFLMN</sequence>
<proteinExistence type="predicted"/>
<organism evidence="2">
    <name type="scientific">Candidatus Kentrum sp. TC</name>
    <dbReference type="NCBI Taxonomy" id="2126339"/>
    <lineage>
        <taxon>Bacteria</taxon>
        <taxon>Pseudomonadati</taxon>
        <taxon>Pseudomonadota</taxon>
        <taxon>Gammaproteobacteria</taxon>
        <taxon>Candidatus Kentrum</taxon>
    </lineage>
</organism>
<evidence type="ECO:0000313" key="2">
    <source>
        <dbReference type="EMBL" id="VFK50071.1"/>
    </source>
</evidence>
<evidence type="ECO:0000313" key="1">
    <source>
        <dbReference type="EMBL" id="VFK44604.1"/>
    </source>
</evidence>